<gene>
    <name evidence="2" type="ORF">A5677_00490</name>
</gene>
<feature type="transmembrane region" description="Helical" evidence="1">
    <location>
        <begin position="123"/>
        <end position="143"/>
    </location>
</feature>
<protein>
    <submittedName>
        <fullName evidence="2">Uncharacterized protein</fullName>
    </submittedName>
</protein>
<name>A0A1B9CI48_MYCMA</name>
<keyword evidence="1" id="KW-1133">Transmembrane helix</keyword>
<reference evidence="2 3" key="1">
    <citation type="submission" date="2016-06" db="EMBL/GenBank/DDBJ databases">
        <authorList>
            <person name="Kjaerup R.B."/>
            <person name="Dalgaard T.S."/>
            <person name="Juul-Madsen H.R."/>
        </authorList>
    </citation>
    <scope>NUCLEOTIDE SEQUENCE [LARGE SCALE GENOMIC DNA]</scope>
    <source>
        <strain evidence="2 3">E3012</strain>
    </source>
</reference>
<sequence length="180" mass="19926">MHHLWLAWARTPAKSRVDRSRMYLWVHLGLMITGGALFFHPYGAGALVFFDEQTNQALATCIVAGSTTCVLGSLMGTTYWFPSAVTDVRLPYLFAVGGQVSVIMSLCTYELALARHTSLQGNLSGALAFAIVGGCIQTALVCIKEIHRINRLDRIIRRGGIRRRRERYGLSVDVAEIDQI</sequence>
<evidence type="ECO:0000256" key="1">
    <source>
        <dbReference type="SAM" id="Phobius"/>
    </source>
</evidence>
<evidence type="ECO:0000313" key="3">
    <source>
        <dbReference type="Proteomes" id="UP000092683"/>
    </source>
</evidence>
<keyword evidence="1" id="KW-0472">Membrane</keyword>
<organism evidence="2 3">
    <name type="scientific">Mycobacterium malmoense</name>
    <dbReference type="NCBI Taxonomy" id="1780"/>
    <lineage>
        <taxon>Bacteria</taxon>
        <taxon>Bacillati</taxon>
        <taxon>Actinomycetota</taxon>
        <taxon>Actinomycetes</taxon>
        <taxon>Mycobacteriales</taxon>
        <taxon>Mycobacteriaceae</taxon>
        <taxon>Mycobacterium</taxon>
    </lineage>
</organism>
<keyword evidence="1" id="KW-0812">Transmembrane</keyword>
<dbReference type="EMBL" id="MBEE01000285">
    <property type="protein sequence ID" value="OCB41884.1"/>
    <property type="molecule type" value="Genomic_DNA"/>
</dbReference>
<feature type="transmembrane region" description="Helical" evidence="1">
    <location>
        <begin position="24"/>
        <end position="50"/>
    </location>
</feature>
<feature type="transmembrane region" description="Helical" evidence="1">
    <location>
        <begin position="56"/>
        <end position="80"/>
    </location>
</feature>
<accession>A0A1B9CI48</accession>
<proteinExistence type="predicted"/>
<dbReference type="AlphaFoldDB" id="A0A1B9CI48"/>
<comment type="caution">
    <text evidence="2">The sequence shown here is derived from an EMBL/GenBank/DDBJ whole genome shotgun (WGS) entry which is preliminary data.</text>
</comment>
<feature type="transmembrane region" description="Helical" evidence="1">
    <location>
        <begin position="92"/>
        <end position="111"/>
    </location>
</feature>
<evidence type="ECO:0000313" key="2">
    <source>
        <dbReference type="EMBL" id="OCB41884.1"/>
    </source>
</evidence>
<dbReference type="Proteomes" id="UP000092683">
    <property type="component" value="Unassembled WGS sequence"/>
</dbReference>